<comment type="similarity">
    <text evidence="6 15">Belongs to the class-IV pyridoxal-phosphate-dependent aminotransferase family.</text>
</comment>
<dbReference type="NCBIfam" id="TIGR01122">
    <property type="entry name" value="ilvE_I"/>
    <property type="match status" value="1"/>
</dbReference>
<dbReference type="GO" id="GO:0009098">
    <property type="term" value="P:L-leucine biosynthetic process"/>
    <property type="evidence" value="ECO:0007669"/>
    <property type="project" value="UniProtKB-UniPathway"/>
</dbReference>
<evidence type="ECO:0000256" key="8">
    <source>
        <dbReference type="ARBA" id="ARBA00022605"/>
    </source>
</evidence>
<dbReference type="PROSITE" id="PS00770">
    <property type="entry name" value="AA_TRANSFER_CLASS_4"/>
    <property type="match status" value="1"/>
</dbReference>
<dbReference type="UniPathway" id="UPA00048">
    <property type="reaction ID" value="UER00073"/>
</dbReference>
<evidence type="ECO:0000256" key="12">
    <source>
        <dbReference type="ARBA" id="ARBA00048212"/>
    </source>
</evidence>
<sequence length="305" mass="34505">MSGKVWINGKFIDREEAKIDIFSHSLQRGSNIFERIICYEIEGRIAVFRLDDHLDRFKNSAELIRMQLPYSRDELKEAVKETVNINKVRNPYIKMSAHFPSDELDVIPPDNLVQVAIAAVDILAMIQQQKSTRIKPTLKVKVISQRKLHPNTAPVKAKVSANYLSSMLAKYEAQDAGADEAIILDCEGNVAEASAENIFLVKNGVIATPDLDYILSGITRKSVIEIAGDMGIRVEERKVKRDELDEADELFLTATSVKIWPVIQVDDKVINDGEVGEVSQRLNNEFNKIISGKNEKYNKWLTYTR</sequence>
<comment type="pathway">
    <text evidence="4 17">Amino-acid biosynthesis; L-valine biosynthesis; L-valine from pyruvate: step 4/4.</text>
</comment>
<dbReference type="EMBL" id="SOKJ01000313">
    <property type="protein sequence ID" value="TET09119.1"/>
    <property type="molecule type" value="Genomic_DNA"/>
</dbReference>
<evidence type="ECO:0000256" key="1">
    <source>
        <dbReference type="ARBA" id="ARBA00001933"/>
    </source>
</evidence>
<evidence type="ECO:0000256" key="5">
    <source>
        <dbReference type="ARBA" id="ARBA00005072"/>
    </source>
</evidence>
<comment type="function">
    <text evidence="2 17">Acts on leucine, isoleucine and valine.</text>
</comment>
<dbReference type="GO" id="GO:0009099">
    <property type="term" value="P:L-valine biosynthetic process"/>
    <property type="evidence" value="ECO:0007669"/>
    <property type="project" value="UniProtKB-UniPathway"/>
</dbReference>
<dbReference type="UniPathway" id="UPA00049">
    <property type="reaction ID" value="UER00062"/>
</dbReference>
<dbReference type="InterPro" id="IPR043131">
    <property type="entry name" value="BCAT-like_N"/>
</dbReference>
<evidence type="ECO:0000256" key="16">
    <source>
        <dbReference type="RuleBase" id="RU004516"/>
    </source>
</evidence>
<evidence type="ECO:0000256" key="14">
    <source>
        <dbReference type="ARBA" id="ARBA00049229"/>
    </source>
</evidence>
<dbReference type="AlphaFoldDB" id="A0A523RTW6"/>
<dbReference type="InterPro" id="IPR043132">
    <property type="entry name" value="BCAT-like_C"/>
</dbReference>
<dbReference type="PANTHER" id="PTHR42743:SF11">
    <property type="entry name" value="AMINODEOXYCHORISMATE LYASE"/>
    <property type="match status" value="1"/>
</dbReference>
<dbReference type="SUPFAM" id="SSF56752">
    <property type="entry name" value="D-aminoacid aminotransferase-like PLP-dependent enzymes"/>
    <property type="match status" value="1"/>
</dbReference>
<evidence type="ECO:0000256" key="11">
    <source>
        <dbReference type="ARBA" id="ARBA00023304"/>
    </source>
</evidence>
<comment type="catalytic activity">
    <reaction evidence="14 17">
        <text>L-leucine + 2-oxoglutarate = 4-methyl-2-oxopentanoate + L-glutamate</text>
        <dbReference type="Rhea" id="RHEA:18321"/>
        <dbReference type="ChEBI" id="CHEBI:16810"/>
        <dbReference type="ChEBI" id="CHEBI:17865"/>
        <dbReference type="ChEBI" id="CHEBI:29985"/>
        <dbReference type="ChEBI" id="CHEBI:57427"/>
        <dbReference type="EC" id="2.6.1.42"/>
    </reaction>
</comment>
<evidence type="ECO:0000256" key="3">
    <source>
        <dbReference type="ARBA" id="ARBA00004824"/>
    </source>
</evidence>
<dbReference type="Gene3D" id="3.20.10.10">
    <property type="entry name" value="D-amino Acid Aminotransferase, subunit A, domain 2"/>
    <property type="match status" value="1"/>
</dbReference>
<dbReference type="InterPro" id="IPR018300">
    <property type="entry name" value="Aminotrans_IV_CS"/>
</dbReference>
<dbReference type="UniPathway" id="UPA00047">
    <property type="reaction ID" value="UER00058"/>
</dbReference>
<dbReference type="Pfam" id="PF01063">
    <property type="entry name" value="Aminotran_4"/>
    <property type="match status" value="1"/>
</dbReference>
<comment type="catalytic activity">
    <reaction evidence="12 17">
        <text>L-valine + 2-oxoglutarate = 3-methyl-2-oxobutanoate + L-glutamate</text>
        <dbReference type="Rhea" id="RHEA:24813"/>
        <dbReference type="ChEBI" id="CHEBI:11851"/>
        <dbReference type="ChEBI" id="CHEBI:16810"/>
        <dbReference type="ChEBI" id="CHEBI:29985"/>
        <dbReference type="ChEBI" id="CHEBI:57762"/>
        <dbReference type="EC" id="2.6.1.42"/>
    </reaction>
</comment>
<dbReference type="NCBIfam" id="NF005146">
    <property type="entry name" value="PRK06606.1"/>
    <property type="match status" value="1"/>
</dbReference>
<keyword evidence="10 16" id="KW-0663">Pyridoxal phosphate</keyword>
<keyword evidence="8 17" id="KW-0028">Amino-acid biosynthesis</keyword>
<dbReference type="FunFam" id="3.20.10.10:FF:000002">
    <property type="entry name" value="D-alanine aminotransferase"/>
    <property type="match status" value="1"/>
</dbReference>
<comment type="pathway">
    <text evidence="5 17">Amino-acid biosynthesis; L-leucine biosynthesis; L-leucine from 3-methyl-2-oxobutanoate: step 4/4.</text>
</comment>
<dbReference type="GO" id="GO:0052655">
    <property type="term" value="F:L-valine-2-oxoglutarate transaminase activity"/>
    <property type="evidence" value="ECO:0007669"/>
    <property type="project" value="RHEA"/>
</dbReference>
<evidence type="ECO:0000313" key="19">
    <source>
        <dbReference type="Proteomes" id="UP000316360"/>
    </source>
</evidence>
<evidence type="ECO:0000256" key="9">
    <source>
        <dbReference type="ARBA" id="ARBA00022679"/>
    </source>
</evidence>
<dbReference type="InterPro" id="IPR001544">
    <property type="entry name" value="Aminotrans_IV"/>
</dbReference>
<reference evidence="18 19" key="1">
    <citation type="submission" date="2019-03" db="EMBL/GenBank/DDBJ databases">
        <title>Metabolic potential of uncultured bacteria and archaea associated with petroleum seepage in deep-sea sediments.</title>
        <authorList>
            <person name="Dong X."/>
            <person name="Hubert C."/>
        </authorList>
    </citation>
    <scope>NUCLEOTIDE SEQUENCE [LARGE SCALE GENOMIC DNA]</scope>
    <source>
        <strain evidence="18">E44_bin7</strain>
    </source>
</reference>
<comment type="pathway">
    <text evidence="3 17">Amino-acid biosynthesis; L-isoleucine biosynthesis; L-isoleucine from 2-oxobutanoate: step 4/4.</text>
</comment>
<evidence type="ECO:0000256" key="6">
    <source>
        <dbReference type="ARBA" id="ARBA00009320"/>
    </source>
</evidence>
<dbReference type="GO" id="GO:0009097">
    <property type="term" value="P:isoleucine biosynthetic process"/>
    <property type="evidence" value="ECO:0007669"/>
    <property type="project" value="UniProtKB-UniPathway"/>
</dbReference>
<keyword evidence="7 17" id="KW-0032">Aminotransferase</keyword>
<dbReference type="InterPro" id="IPR036038">
    <property type="entry name" value="Aminotransferase-like"/>
</dbReference>
<dbReference type="PANTHER" id="PTHR42743">
    <property type="entry name" value="AMINO-ACID AMINOTRANSFERASE"/>
    <property type="match status" value="1"/>
</dbReference>
<evidence type="ECO:0000256" key="10">
    <source>
        <dbReference type="ARBA" id="ARBA00022898"/>
    </source>
</evidence>
<proteinExistence type="inferred from homology"/>
<evidence type="ECO:0000256" key="13">
    <source>
        <dbReference type="ARBA" id="ARBA00048798"/>
    </source>
</evidence>
<dbReference type="Gene3D" id="3.30.470.10">
    <property type="match status" value="1"/>
</dbReference>
<gene>
    <name evidence="17" type="primary">ilvE</name>
    <name evidence="18" type="ORF">E3J84_05470</name>
</gene>
<dbReference type="Proteomes" id="UP000316360">
    <property type="component" value="Unassembled WGS sequence"/>
</dbReference>
<evidence type="ECO:0000256" key="17">
    <source>
        <dbReference type="RuleBase" id="RU364094"/>
    </source>
</evidence>
<keyword evidence="11 17" id="KW-0100">Branched-chain amino acid biosynthesis</keyword>
<comment type="caution">
    <text evidence="18">The sequence shown here is derived from an EMBL/GenBank/DDBJ whole genome shotgun (WGS) entry which is preliminary data.</text>
</comment>
<organism evidence="18 19">
    <name type="scientific">Aerophobetes bacterium</name>
    <dbReference type="NCBI Taxonomy" id="2030807"/>
    <lineage>
        <taxon>Bacteria</taxon>
        <taxon>Candidatus Aerophobota</taxon>
    </lineage>
</organism>
<evidence type="ECO:0000256" key="7">
    <source>
        <dbReference type="ARBA" id="ARBA00022576"/>
    </source>
</evidence>
<evidence type="ECO:0000256" key="4">
    <source>
        <dbReference type="ARBA" id="ARBA00004931"/>
    </source>
</evidence>
<comment type="catalytic activity">
    <reaction evidence="13 17">
        <text>L-isoleucine + 2-oxoglutarate = (S)-3-methyl-2-oxopentanoate + L-glutamate</text>
        <dbReference type="Rhea" id="RHEA:24801"/>
        <dbReference type="ChEBI" id="CHEBI:16810"/>
        <dbReference type="ChEBI" id="CHEBI:29985"/>
        <dbReference type="ChEBI" id="CHEBI:35146"/>
        <dbReference type="ChEBI" id="CHEBI:58045"/>
        <dbReference type="EC" id="2.6.1.42"/>
    </reaction>
</comment>
<dbReference type="InterPro" id="IPR005785">
    <property type="entry name" value="B_amino_transI"/>
</dbReference>
<evidence type="ECO:0000256" key="2">
    <source>
        <dbReference type="ARBA" id="ARBA00003109"/>
    </source>
</evidence>
<comment type="cofactor">
    <cofactor evidence="1 16">
        <name>pyridoxal 5'-phosphate</name>
        <dbReference type="ChEBI" id="CHEBI:597326"/>
    </cofactor>
</comment>
<name>A0A523RTW6_UNCAE</name>
<keyword evidence="9 17" id="KW-0808">Transferase</keyword>
<dbReference type="InterPro" id="IPR050571">
    <property type="entry name" value="Class-IV_PLP-Dep_Aminotrnsfr"/>
</dbReference>
<evidence type="ECO:0000256" key="15">
    <source>
        <dbReference type="RuleBase" id="RU004106"/>
    </source>
</evidence>
<evidence type="ECO:0000313" key="18">
    <source>
        <dbReference type="EMBL" id="TET09119.1"/>
    </source>
</evidence>
<accession>A0A523RTW6</accession>
<protein>
    <recommendedName>
        <fullName evidence="17">Branched-chain-amino-acid aminotransferase</fullName>
        <shortName evidence="17">BCAT</shortName>
        <ecNumber evidence="17">2.6.1.42</ecNumber>
    </recommendedName>
</protein>
<dbReference type="GO" id="GO:0052654">
    <property type="term" value="F:L-leucine-2-oxoglutarate transaminase activity"/>
    <property type="evidence" value="ECO:0007669"/>
    <property type="project" value="RHEA"/>
</dbReference>
<dbReference type="GO" id="GO:0052656">
    <property type="term" value="F:L-isoleucine-2-oxoglutarate transaminase activity"/>
    <property type="evidence" value="ECO:0007669"/>
    <property type="project" value="RHEA"/>
</dbReference>
<dbReference type="EC" id="2.6.1.42" evidence="17"/>